<reference evidence="8 9" key="1">
    <citation type="submission" date="2020-08" db="EMBL/GenBank/DDBJ databases">
        <title>Genomic Encyclopedia of Type Strains, Phase III (KMG-III): the genomes of soil and plant-associated and newly described type strains.</title>
        <authorList>
            <person name="Whitman W."/>
        </authorList>
    </citation>
    <scope>NUCLEOTIDE SEQUENCE [LARGE SCALE GENOMIC DNA]</scope>
    <source>
        <strain evidence="8 9">CECT 8654</strain>
    </source>
</reference>
<feature type="transmembrane region" description="Helical" evidence="6">
    <location>
        <begin position="314"/>
        <end position="337"/>
    </location>
</feature>
<dbReference type="Proteomes" id="UP000537130">
    <property type="component" value="Unassembled WGS sequence"/>
</dbReference>
<feature type="transmembrane region" description="Helical" evidence="6">
    <location>
        <begin position="379"/>
        <end position="398"/>
    </location>
</feature>
<dbReference type="InterPro" id="IPR031312">
    <property type="entry name" value="Na/sul_symport_CS"/>
</dbReference>
<feature type="transmembrane region" description="Helical" evidence="6">
    <location>
        <begin position="404"/>
        <end position="425"/>
    </location>
</feature>
<dbReference type="PANTHER" id="PTHR10283">
    <property type="entry name" value="SOLUTE CARRIER FAMILY 13 MEMBER"/>
    <property type="match status" value="1"/>
</dbReference>
<evidence type="ECO:0000256" key="2">
    <source>
        <dbReference type="ARBA" id="ARBA00022448"/>
    </source>
</evidence>
<comment type="subcellular location">
    <subcellularLocation>
        <location evidence="1">Membrane</location>
        <topology evidence="1">Multi-pass membrane protein</topology>
    </subcellularLocation>
</comment>
<name>A0A7W4W5M6_9GAMM</name>
<comment type="caution">
    <text evidence="8">The sequence shown here is derived from an EMBL/GenBank/DDBJ whole genome shotgun (WGS) entry which is preliminary data.</text>
</comment>
<feature type="transmembrane region" description="Helical" evidence="6">
    <location>
        <begin position="437"/>
        <end position="456"/>
    </location>
</feature>
<dbReference type="GO" id="GO:0015141">
    <property type="term" value="F:succinate transmembrane transporter activity"/>
    <property type="evidence" value="ECO:0007669"/>
    <property type="project" value="UniProtKB-ARBA"/>
</dbReference>
<feature type="transmembrane region" description="Helical" evidence="6">
    <location>
        <begin position="204"/>
        <end position="226"/>
    </location>
</feature>
<evidence type="ECO:0000256" key="4">
    <source>
        <dbReference type="ARBA" id="ARBA00022989"/>
    </source>
</evidence>
<evidence type="ECO:0000256" key="6">
    <source>
        <dbReference type="SAM" id="Phobius"/>
    </source>
</evidence>
<evidence type="ECO:0000256" key="3">
    <source>
        <dbReference type="ARBA" id="ARBA00022692"/>
    </source>
</evidence>
<dbReference type="InterPro" id="IPR001898">
    <property type="entry name" value="SLC13A/DASS"/>
</dbReference>
<feature type="domain" description="Citrate transporter-like" evidence="7">
    <location>
        <begin position="44"/>
        <end position="392"/>
    </location>
</feature>
<dbReference type="EMBL" id="JACHWY010000001">
    <property type="protein sequence ID" value="MBB3047277.1"/>
    <property type="molecule type" value="Genomic_DNA"/>
</dbReference>
<proteinExistence type="predicted"/>
<dbReference type="AlphaFoldDB" id="A0A7W4W5M6"/>
<evidence type="ECO:0000256" key="1">
    <source>
        <dbReference type="ARBA" id="ARBA00004141"/>
    </source>
</evidence>
<dbReference type="GO" id="GO:0005886">
    <property type="term" value="C:plasma membrane"/>
    <property type="evidence" value="ECO:0007669"/>
    <property type="project" value="TreeGrafter"/>
</dbReference>
<keyword evidence="5 6" id="KW-0472">Membrane</keyword>
<evidence type="ECO:0000259" key="7">
    <source>
        <dbReference type="Pfam" id="PF03600"/>
    </source>
</evidence>
<gene>
    <name evidence="8" type="ORF">FHR99_001513</name>
</gene>
<dbReference type="PANTHER" id="PTHR10283:SF82">
    <property type="entry name" value="SOLUTE CARRIER FAMILY 13 MEMBER 2"/>
    <property type="match status" value="1"/>
</dbReference>
<feature type="transmembrane region" description="Helical" evidence="6">
    <location>
        <begin position="349"/>
        <end position="367"/>
    </location>
</feature>
<evidence type="ECO:0000313" key="9">
    <source>
        <dbReference type="Proteomes" id="UP000537130"/>
    </source>
</evidence>
<dbReference type="RefSeq" id="WP_183409909.1">
    <property type="nucleotide sequence ID" value="NZ_JACHWY010000001.1"/>
</dbReference>
<dbReference type="CDD" id="cd01115">
    <property type="entry name" value="SLC13_permease"/>
    <property type="match status" value="1"/>
</dbReference>
<feature type="transmembrane region" description="Helical" evidence="6">
    <location>
        <begin position="121"/>
        <end position="153"/>
    </location>
</feature>
<evidence type="ECO:0000313" key="8">
    <source>
        <dbReference type="EMBL" id="MBB3047277.1"/>
    </source>
</evidence>
<organism evidence="8 9">
    <name type="scientific">Litorivivens lipolytica</name>
    <dbReference type="NCBI Taxonomy" id="1524264"/>
    <lineage>
        <taxon>Bacteria</taxon>
        <taxon>Pseudomonadati</taxon>
        <taxon>Pseudomonadota</taxon>
        <taxon>Gammaproteobacteria</taxon>
        <taxon>Litorivivens</taxon>
    </lineage>
</organism>
<feature type="transmembrane region" description="Helical" evidence="6">
    <location>
        <begin position="42"/>
        <end position="66"/>
    </location>
</feature>
<sequence>MKAIPWRLASGPLLAALSVLVGSFTGLEQPALVTLTVTAFCLGWWFAEAVPIAVTAMIPLAVFPLFGVLSSREVAEAYGASIVLLMLGGFLLSRAMAYRGTHYHLALMALHWVGAGSERRLIVGFMLASAMLSMWISNTATTLMLLPVALAILDRLQRPSLAVPLLLGIAYAASIGGIATPIGTPPNLVFMQVYTELTGEEISFLGWMRWGLPVVVLFLPVAMWRLSRGLRSSLSAGLPDREPWDIAQKRVLWVFLATALLWITRSEPFGGWSGLLNLPGANDATIALLAGASLFAIGDGKGGRLLDWEATRELPWGILILFGGGICIAKAFAASGLSEQVAGAVTALAHWPVLLLLVVLCLSVTFLTEATSNMATATLLMPILGAAALGLGLPPALLMVPAAISASCAFTLPIATAPNAIVYGSGLIRVPDMARRGIVLSIFGALIVALLSFVLIH</sequence>
<dbReference type="Pfam" id="PF03600">
    <property type="entry name" value="CitMHS"/>
    <property type="match status" value="1"/>
</dbReference>
<keyword evidence="2" id="KW-0813">Transport</keyword>
<dbReference type="PROSITE" id="PS01271">
    <property type="entry name" value="NA_SULFATE"/>
    <property type="match status" value="1"/>
</dbReference>
<keyword evidence="9" id="KW-1185">Reference proteome</keyword>
<dbReference type="NCBIfam" id="TIGR00785">
    <property type="entry name" value="dass"/>
    <property type="match status" value="1"/>
</dbReference>
<keyword evidence="4 6" id="KW-1133">Transmembrane helix</keyword>
<dbReference type="InterPro" id="IPR004680">
    <property type="entry name" value="Cit_transptr-like_dom"/>
</dbReference>
<protein>
    <submittedName>
        <fullName evidence="8">Sodium-dependent dicarboxylate transporter 2/3/5</fullName>
    </submittedName>
</protein>
<feature type="transmembrane region" description="Helical" evidence="6">
    <location>
        <begin position="78"/>
        <end position="101"/>
    </location>
</feature>
<accession>A0A7W4W5M6</accession>
<feature type="transmembrane region" description="Helical" evidence="6">
    <location>
        <begin position="165"/>
        <end position="184"/>
    </location>
</feature>
<keyword evidence="3 6" id="KW-0812">Transmembrane</keyword>
<evidence type="ECO:0000256" key="5">
    <source>
        <dbReference type="ARBA" id="ARBA00023136"/>
    </source>
</evidence>